<dbReference type="AlphaFoldDB" id="A0A1V6SCN5"/>
<dbReference type="GO" id="GO:0050661">
    <property type="term" value="F:NADP binding"/>
    <property type="evidence" value="ECO:0007669"/>
    <property type="project" value="InterPro"/>
</dbReference>
<evidence type="ECO:0000256" key="5">
    <source>
        <dbReference type="ARBA" id="ARBA00023002"/>
    </source>
</evidence>
<evidence type="ECO:0000313" key="6">
    <source>
        <dbReference type="EMBL" id="OQE11550.1"/>
    </source>
</evidence>
<organism evidence="6 7">
    <name type="scientific">Penicillium vulpinum</name>
    <dbReference type="NCBI Taxonomy" id="29845"/>
    <lineage>
        <taxon>Eukaryota</taxon>
        <taxon>Fungi</taxon>
        <taxon>Dikarya</taxon>
        <taxon>Ascomycota</taxon>
        <taxon>Pezizomycotina</taxon>
        <taxon>Eurotiomycetes</taxon>
        <taxon>Eurotiomycetidae</taxon>
        <taxon>Eurotiales</taxon>
        <taxon>Aspergillaceae</taxon>
        <taxon>Penicillium</taxon>
    </lineage>
</organism>
<dbReference type="InterPro" id="IPR051209">
    <property type="entry name" value="FAD-bind_Monooxygenase_sf"/>
</dbReference>
<dbReference type="GO" id="GO:0050660">
    <property type="term" value="F:flavin adenine dinucleotide binding"/>
    <property type="evidence" value="ECO:0007669"/>
    <property type="project" value="InterPro"/>
</dbReference>
<keyword evidence="5" id="KW-0560">Oxidoreductase</keyword>
<evidence type="ECO:0000313" key="7">
    <source>
        <dbReference type="Proteomes" id="UP000191518"/>
    </source>
</evidence>
<dbReference type="Gene3D" id="3.50.50.60">
    <property type="entry name" value="FAD/NAD(P)-binding domain"/>
    <property type="match status" value="2"/>
</dbReference>
<comment type="cofactor">
    <cofactor evidence="1">
        <name>FAD</name>
        <dbReference type="ChEBI" id="CHEBI:57692"/>
    </cofactor>
</comment>
<dbReference type="EMBL" id="MDYP01000002">
    <property type="protein sequence ID" value="OQE11550.1"/>
    <property type="molecule type" value="Genomic_DNA"/>
</dbReference>
<evidence type="ECO:0000256" key="3">
    <source>
        <dbReference type="ARBA" id="ARBA00022630"/>
    </source>
</evidence>
<dbReference type="Pfam" id="PF00743">
    <property type="entry name" value="FMO-like"/>
    <property type="match status" value="1"/>
</dbReference>
<comment type="caution">
    <text evidence="6">The sequence shown here is derived from an EMBL/GenBank/DDBJ whole genome shotgun (WGS) entry which is preliminary data.</text>
</comment>
<dbReference type="GO" id="GO:0004499">
    <property type="term" value="F:N,N-dimethylaniline monooxygenase activity"/>
    <property type="evidence" value="ECO:0007669"/>
    <property type="project" value="InterPro"/>
</dbReference>
<dbReference type="Proteomes" id="UP000191518">
    <property type="component" value="Unassembled WGS sequence"/>
</dbReference>
<sequence length="579" mass="65153">MSSTNDFLRDNSLPLAEKHGWVREDERGYSILERPHGTLRPFRIIHVGAGASGIIFSKFMENYSKNISLQIYEKNPDIGGTWLENRYPGCACDIPSACYQFSWARTPNWSHYYSSSQEIWSYFNDVVENNGLRKYMKLSHTVVGANWNEEEGLWHVKIRTPEGTEIEDTCNILVNGGGVLNNWKWPDIEGLHSFKGLLQHSAHYDESIDLTGKRVAVIGIGSSGVQLISSIAPTVEKLYTWIRSPTWITAGFAQKFAGPNGGNFEYTEEQKKAFRDDPESYLRYSKMIESELNQRFKFILNGTPEAEGAKEFAINEMKTKLGGDKELCEAMIPKDFGIGCRRPTPGNGFLEALNLDNVHAFTKQLQRITPAGFVDADGVEHEVDAILCATGFDTSWIPRFPIVAGNYNVQDLFAKSTSSWISIGVPHIPNYYMQGGPYGPLGHGSTLAIFEATSRLVLQIAEKMQTENIKSVTPKIEVCEEFAEHAKLFLNRTAWTGPCSSWFKQGKIDGPLAMFPGSRLSFLALLEKPRLEDCDLKYFNRLNRYEFLGNGFHTREFDGRDLSHYLGLLGGKDVQPDLS</sequence>
<evidence type="ECO:0000256" key="2">
    <source>
        <dbReference type="ARBA" id="ARBA00010139"/>
    </source>
</evidence>
<keyword evidence="4" id="KW-0274">FAD</keyword>
<dbReference type="PANTHER" id="PTHR42877">
    <property type="entry name" value="L-ORNITHINE N(5)-MONOOXYGENASE-RELATED"/>
    <property type="match status" value="1"/>
</dbReference>
<dbReference type="SUPFAM" id="SSF51905">
    <property type="entry name" value="FAD/NAD(P)-binding domain"/>
    <property type="match status" value="3"/>
</dbReference>
<dbReference type="OrthoDB" id="74360at2759"/>
<gene>
    <name evidence="6" type="ORF">PENVUL_c002G09579</name>
</gene>
<dbReference type="InterPro" id="IPR036188">
    <property type="entry name" value="FAD/NAD-bd_sf"/>
</dbReference>
<dbReference type="PANTHER" id="PTHR42877:SF7">
    <property type="entry name" value="FLAVIN-BINDING MONOOXYGENASE-RELATED"/>
    <property type="match status" value="1"/>
</dbReference>
<name>A0A1V6SCN5_9EURO</name>
<evidence type="ECO:0000256" key="4">
    <source>
        <dbReference type="ARBA" id="ARBA00022827"/>
    </source>
</evidence>
<proteinExistence type="inferred from homology"/>
<evidence type="ECO:0000256" key="1">
    <source>
        <dbReference type="ARBA" id="ARBA00001974"/>
    </source>
</evidence>
<accession>A0A1V6SCN5</accession>
<dbReference type="InterPro" id="IPR020946">
    <property type="entry name" value="Flavin_mOase-like"/>
</dbReference>
<keyword evidence="7" id="KW-1185">Reference proteome</keyword>
<keyword evidence="3" id="KW-0285">Flavoprotein</keyword>
<comment type="similarity">
    <text evidence="2">Belongs to the FAD-binding monooxygenase family.</text>
</comment>
<reference evidence="7" key="1">
    <citation type="journal article" date="2017" name="Nat. Microbiol.">
        <title>Global analysis of biosynthetic gene clusters reveals vast potential of secondary metabolite production in Penicillium species.</title>
        <authorList>
            <person name="Nielsen J.C."/>
            <person name="Grijseels S."/>
            <person name="Prigent S."/>
            <person name="Ji B."/>
            <person name="Dainat J."/>
            <person name="Nielsen K.F."/>
            <person name="Frisvad J.C."/>
            <person name="Workman M."/>
            <person name="Nielsen J."/>
        </authorList>
    </citation>
    <scope>NUCLEOTIDE SEQUENCE [LARGE SCALE GENOMIC DNA]</scope>
    <source>
        <strain evidence="7">IBT 29486</strain>
    </source>
</reference>
<protein>
    <submittedName>
        <fullName evidence="6">Uncharacterized protein</fullName>
    </submittedName>
</protein>